<keyword evidence="2" id="KW-1185">Reference proteome</keyword>
<dbReference type="Proteomes" id="UP000245634">
    <property type="component" value="Unassembled WGS sequence"/>
</dbReference>
<dbReference type="Gene3D" id="3.30.470.20">
    <property type="entry name" value="ATP-grasp fold, B domain"/>
    <property type="match status" value="1"/>
</dbReference>
<reference evidence="1 2" key="1">
    <citation type="submission" date="2018-05" db="EMBL/GenBank/DDBJ databases">
        <title>Genomic Encyclopedia of Type Strains, Phase IV (KMG-IV): sequencing the most valuable type-strain genomes for metagenomic binning, comparative biology and taxonomic classification.</title>
        <authorList>
            <person name="Goeker M."/>
        </authorList>
    </citation>
    <scope>NUCLEOTIDE SEQUENCE [LARGE SCALE GENOMIC DNA]</scope>
    <source>
        <strain evidence="1 2">DSM 18773</strain>
    </source>
</reference>
<dbReference type="OrthoDB" id="2371125at2"/>
<evidence type="ECO:0000313" key="1">
    <source>
        <dbReference type="EMBL" id="PWK13855.1"/>
    </source>
</evidence>
<dbReference type="AlphaFoldDB" id="A0A316D9J7"/>
<evidence type="ECO:0000313" key="2">
    <source>
        <dbReference type="Proteomes" id="UP000245634"/>
    </source>
</evidence>
<accession>A0A316D9J7</accession>
<name>A0A316D9J7_9BACL</name>
<dbReference type="InterPro" id="IPR026838">
    <property type="entry name" value="YheC/D"/>
</dbReference>
<sequence length="364" mass="41823">MTTRPILGVITTSVPSQNDPRSRASYTPKAVWCQLAKAAVEQGLTLCLFRPEDLLPTKGAVVGYVSVGGTWTRTQTPLPDIVYENVYVHLATKPDVRAARRFFRDRGTPLFNPRLGNKHELAEWIRQDRALWQHHPETELLVEAQQVFQMLERYERVYLKPLHGSSGQGILEIAPYHQQRFSVRAAKFSNTKQPLDVAMTRTELVRLIRRECKRRPFLLQQGVELIHIDKGKVDLRTHLQRNRRGKWEQVALVVKRGRPNSIVSNYHAGGSRHDWKWLEEAVRGERTRLPKLDEVFDLSERIARSYTEKAPRLAALGLDLGLDRQGKLWLLDVNARPGRNILDADQVARCAELHAEFAAYLLER</sequence>
<dbReference type="RefSeq" id="WP_109688384.1">
    <property type="nucleotide sequence ID" value="NZ_QGGL01000006.1"/>
</dbReference>
<comment type="caution">
    <text evidence="1">The sequence shown here is derived from an EMBL/GenBank/DDBJ whole genome shotgun (WGS) entry which is preliminary data.</text>
</comment>
<protein>
    <submittedName>
        <fullName evidence="1">YheC/D-like protein</fullName>
    </submittedName>
</protein>
<dbReference type="Pfam" id="PF14398">
    <property type="entry name" value="ATPgrasp_YheCD"/>
    <property type="match status" value="1"/>
</dbReference>
<organism evidence="1 2">
    <name type="scientific">Tumebacillus permanentifrigoris</name>
    <dbReference type="NCBI Taxonomy" id="378543"/>
    <lineage>
        <taxon>Bacteria</taxon>
        <taxon>Bacillati</taxon>
        <taxon>Bacillota</taxon>
        <taxon>Bacilli</taxon>
        <taxon>Bacillales</taxon>
        <taxon>Alicyclobacillaceae</taxon>
        <taxon>Tumebacillus</taxon>
    </lineage>
</organism>
<dbReference type="SUPFAM" id="SSF56059">
    <property type="entry name" value="Glutathione synthetase ATP-binding domain-like"/>
    <property type="match status" value="1"/>
</dbReference>
<proteinExistence type="predicted"/>
<dbReference type="EMBL" id="QGGL01000006">
    <property type="protein sequence ID" value="PWK13855.1"/>
    <property type="molecule type" value="Genomic_DNA"/>
</dbReference>
<gene>
    <name evidence="1" type="ORF">C7459_106135</name>
</gene>